<dbReference type="Pfam" id="PF07504">
    <property type="entry name" value="FTP"/>
    <property type="match status" value="1"/>
</dbReference>
<keyword evidence="6" id="KW-0479">Metal-binding</keyword>
<evidence type="ECO:0000256" key="3">
    <source>
        <dbReference type="ARBA" id="ARBA00009388"/>
    </source>
</evidence>
<evidence type="ECO:0000259" key="19">
    <source>
        <dbReference type="Pfam" id="PF07504"/>
    </source>
</evidence>
<feature type="active site" description="Proton donor" evidence="14">
    <location>
        <position position="466"/>
    </location>
</feature>
<evidence type="ECO:0000256" key="6">
    <source>
        <dbReference type="ARBA" id="ARBA00022723"/>
    </source>
</evidence>
<gene>
    <name evidence="20" type="ORF">GLW07_07625</name>
</gene>
<evidence type="ECO:0000256" key="2">
    <source>
        <dbReference type="ARBA" id="ARBA00004613"/>
    </source>
</evidence>
<sequence length="551" mass="59059">MGKKKNLLSIGLSVGLVSTMFAPSSTFAAADTNMNKETGTPSFVSGKLTKASSQNPNEVLFDYLNDQKSMYKFSGSSAQDAFQIISKEKDDLGFTVFRLQQLHEGTPVYGSTQTAHVDESGVLTAVSGTVIPDLGSKKELKKATKFKKQDAIKKAEKDLGFSPSYEQKPESNLVVYADGESPTYAYHVTLNFLSPEPGNWQYIIDATSGEVLTSFNALHEAKKEGVGKPGGGGAITGTIQTASGTGVLGDQKTFNTLLSSSTYYLKDTTRGGGIFTYDAANRTKLPGSLWTDADNAFNASYDAAAVDAHYYAGATYDYYKDVFNRDSYDGNGAPLESTVHYGRNYNNAFWNGSQMVYGDGDGSTFVSLSGGEDVVAHELTHAVTDTTADLIYQNESGALNESMSDVFGTLVEYHDNNNPDWLIGEDIYTPGTSGDALRSMSDPSQFGDPDHYSVRYTGTQDNGGVHINSGIMNKAAYLLSEGGTFYGVSVSGIGKDKLGAIYYRTLTQYLTASSNFSQMRAAAVQAATDLYGSSSSEVQSVKQAFNAVGVQ</sequence>
<feature type="active site" evidence="14">
    <location>
        <position position="378"/>
    </location>
</feature>
<dbReference type="EC" id="3.4.24.-" evidence="15"/>
<evidence type="ECO:0000256" key="4">
    <source>
        <dbReference type="ARBA" id="ARBA00022525"/>
    </source>
</evidence>
<feature type="domain" description="FTP" evidence="19">
    <location>
        <begin position="80"/>
        <end position="129"/>
    </location>
</feature>
<dbReference type="InterPro" id="IPR025711">
    <property type="entry name" value="PepSY"/>
</dbReference>
<evidence type="ECO:0000259" key="16">
    <source>
        <dbReference type="Pfam" id="PF01447"/>
    </source>
</evidence>
<dbReference type="AlphaFoldDB" id="A0A845EXI5"/>
<comment type="similarity">
    <text evidence="3 15">Belongs to the peptidase M4 family.</text>
</comment>
<organism evidence="20 21">
    <name type="scientific">Guptibacillus hwajinpoensis</name>
    <dbReference type="NCBI Taxonomy" id="208199"/>
    <lineage>
        <taxon>Bacteria</taxon>
        <taxon>Bacillati</taxon>
        <taxon>Bacillota</taxon>
        <taxon>Bacilli</taxon>
        <taxon>Bacillales</taxon>
        <taxon>Guptibacillaceae</taxon>
        <taxon>Guptibacillus</taxon>
    </lineage>
</organism>
<proteinExistence type="inferred from homology"/>
<evidence type="ECO:0000259" key="18">
    <source>
        <dbReference type="Pfam" id="PF03413"/>
    </source>
</evidence>
<dbReference type="Pfam" id="PF01447">
    <property type="entry name" value="Peptidase_M4"/>
    <property type="match status" value="1"/>
</dbReference>
<dbReference type="Pfam" id="PF03413">
    <property type="entry name" value="PepSY"/>
    <property type="match status" value="1"/>
</dbReference>
<evidence type="ECO:0000313" key="20">
    <source>
        <dbReference type="EMBL" id="MYL63223.1"/>
    </source>
</evidence>
<evidence type="ECO:0000256" key="1">
    <source>
        <dbReference type="ARBA" id="ARBA00001947"/>
    </source>
</evidence>
<keyword evidence="8 15" id="KW-0378">Hydrolase</keyword>
<dbReference type="FunFam" id="3.10.170.10:FF:000001">
    <property type="entry name" value="Peptidase M4"/>
    <property type="match status" value="1"/>
</dbReference>
<dbReference type="Gene3D" id="3.10.170.10">
    <property type="match status" value="1"/>
</dbReference>
<evidence type="ECO:0000256" key="8">
    <source>
        <dbReference type="ARBA" id="ARBA00022801"/>
    </source>
</evidence>
<feature type="chain" id="PRO_5039754265" description="Neutral metalloproteinase" evidence="15">
    <location>
        <begin position="29"/>
        <end position="551"/>
    </location>
</feature>
<evidence type="ECO:0000256" key="7">
    <source>
        <dbReference type="ARBA" id="ARBA00022729"/>
    </source>
</evidence>
<feature type="domain" description="Peptidase M4 C-terminal" evidence="17">
    <location>
        <begin position="388"/>
        <end position="550"/>
    </location>
</feature>
<comment type="subcellular location">
    <subcellularLocation>
        <location evidence="2 15">Secreted</location>
    </subcellularLocation>
</comment>
<dbReference type="InterPro" id="IPR001570">
    <property type="entry name" value="Peptidase_M4_C_domain"/>
</dbReference>
<keyword evidence="5 15" id="KW-0645">Protease</keyword>
<dbReference type="Proteomes" id="UP000447833">
    <property type="component" value="Unassembled WGS sequence"/>
</dbReference>
<evidence type="ECO:0000256" key="12">
    <source>
        <dbReference type="ARBA" id="ARBA00051328"/>
    </source>
</evidence>
<dbReference type="RefSeq" id="WP_160918875.1">
    <property type="nucleotide sequence ID" value="NZ_WMEY01000002.1"/>
</dbReference>
<feature type="domain" description="Peptidase M4" evidence="16">
    <location>
        <begin position="242"/>
        <end position="385"/>
    </location>
</feature>
<dbReference type="Gene3D" id="3.10.450.490">
    <property type="match status" value="1"/>
</dbReference>
<keyword evidence="11 15" id="KW-0482">Metalloprotease</keyword>
<evidence type="ECO:0000256" key="15">
    <source>
        <dbReference type="RuleBase" id="RU366073"/>
    </source>
</evidence>
<dbReference type="GO" id="GO:0005576">
    <property type="term" value="C:extracellular region"/>
    <property type="evidence" value="ECO:0007669"/>
    <property type="project" value="UniProtKB-SubCell"/>
</dbReference>
<dbReference type="InterPro" id="IPR011096">
    <property type="entry name" value="FTP_domain"/>
</dbReference>
<dbReference type="GO" id="GO:0006508">
    <property type="term" value="P:proteolysis"/>
    <property type="evidence" value="ECO:0007669"/>
    <property type="project" value="UniProtKB-KW"/>
</dbReference>
<protein>
    <recommendedName>
        <fullName evidence="15">Neutral metalloproteinase</fullName>
        <ecNumber evidence="15">3.4.24.-</ecNumber>
    </recommendedName>
</protein>
<dbReference type="InterPro" id="IPR027268">
    <property type="entry name" value="Peptidase_M4/M1_CTD_sf"/>
</dbReference>
<evidence type="ECO:0000256" key="9">
    <source>
        <dbReference type="ARBA" id="ARBA00022833"/>
    </source>
</evidence>
<comment type="catalytic activity">
    <reaction evidence="12">
        <text>Similar, but not identical, to that of thermolysin.</text>
        <dbReference type="EC" id="3.4.24.28"/>
    </reaction>
</comment>
<keyword evidence="9 15" id="KW-0862">Zinc</keyword>
<dbReference type="Gene3D" id="1.10.390.10">
    <property type="entry name" value="Neutral Protease Domain 2"/>
    <property type="match status" value="1"/>
</dbReference>
<reference evidence="20 21" key="1">
    <citation type="submission" date="2019-11" db="EMBL/GenBank/DDBJ databases">
        <title>Genome sequences of 17 halophilic strains isolated from different environments.</title>
        <authorList>
            <person name="Furrow R.E."/>
        </authorList>
    </citation>
    <scope>NUCLEOTIDE SEQUENCE [LARGE SCALE GENOMIC DNA]</scope>
    <source>
        <strain evidence="20 21">22506_14_FS</strain>
    </source>
</reference>
<name>A0A845EXI5_9BACL</name>
<feature type="domain" description="PepSY" evidence="18">
    <location>
        <begin position="149"/>
        <end position="212"/>
    </location>
</feature>
<evidence type="ECO:0000256" key="14">
    <source>
        <dbReference type="PIRSR" id="PIRSR623612-1"/>
    </source>
</evidence>
<evidence type="ECO:0000313" key="21">
    <source>
        <dbReference type="Proteomes" id="UP000447833"/>
    </source>
</evidence>
<evidence type="ECO:0000256" key="10">
    <source>
        <dbReference type="ARBA" id="ARBA00022837"/>
    </source>
</evidence>
<keyword evidence="7 15" id="KW-0732">Signal</keyword>
<keyword evidence="4 15" id="KW-0964">Secreted</keyword>
<comment type="cofactor">
    <cofactor evidence="1 15">
        <name>Zn(2+)</name>
        <dbReference type="ChEBI" id="CHEBI:29105"/>
    </cofactor>
</comment>
<dbReference type="PANTHER" id="PTHR33794:SF3">
    <property type="entry name" value="NEUTRAL PROTEASE B"/>
    <property type="match status" value="1"/>
</dbReference>
<dbReference type="CDD" id="cd09597">
    <property type="entry name" value="M4_TLP"/>
    <property type="match status" value="1"/>
</dbReference>
<keyword evidence="10" id="KW-0106">Calcium</keyword>
<dbReference type="PANTHER" id="PTHR33794">
    <property type="entry name" value="BACILLOLYSIN"/>
    <property type="match status" value="1"/>
</dbReference>
<comment type="caution">
    <text evidence="20">The sequence shown here is derived from an EMBL/GenBank/DDBJ whole genome shotgun (WGS) entry which is preliminary data.</text>
</comment>
<dbReference type="EMBL" id="WMEY01000002">
    <property type="protein sequence ID" value="MYL63223.1"/>
    <property type="molecule type" value="Genomic_DNA"/>
</dbReference>
<evidence type="ECO:0000259" key="17">
    <source>
        <dbReference type="Pfam" id="PF02868"/>
    </source>
</evidence>
<dbReference type="Pfam" id="PF02868">
    <property type="entry name" value="Peptidase_M4_C"/>
    <property type="match status" value="1"/>
</dbReference>
<dbReference type="FunFam" id="1.10.390.10:FF:000012">
    <property type="entry name" value="Thermolysin"/>
    <property type="match status" value="1"/>
</dbReference>
<dbReference type="PRINTS" id="PR00730">
    <property type="entry name" value="THERMOLYSIN"/>
</dbReference>
<comment type="function">
    <text evidence="13 15">Extracellular zinc metalloprotease.</text>
</comment>
<evidence type="ECO:0000256" key="13">
    <source>
        <dbReference type="ARBA" id="ARBA00058263"/>
    </source>
</evidence>
<dbReference type="Gene3D" id="3.10.450.40">
    <property type="match status" value="1"/>
</dbReference>
<dbReference type="InterPro" id="IPR050728">
    <property type="entry name" value="Zinc_Metalloprotease_M4"/>
</dbReference>
<evidence type="ECO:0000256" key="11">
    <source>
        <dbReference type="ARBA" id="ARBA00023049"/>
    </source>
</evidence>
<dbReference type="InterPro" id="IPR013856">
    <property type="entry name" value="Peptidase_M4_domain"/>
</dbReference>
<dbReference type="SUPFAM" id="SSF55486">
    <property type="entry name" value="Metalloproteases ('zincins'), catalytic domain"/>
    <property type="match status" value="1"/>
</dbReference>
<evidence type="ECO:0000256" key="5">
    <source>
        <dbReference type="ARBA" id="ARBA00022670"/>
    </source>
</evidence>
<accession>A0A845EXI5</accession>
<feature type="signal peptide" evidence="15">
    <location>
        <begin position="1"/>
        <end position="28"/>
    </location>
</feature>
<dbReference type="GO" id="GO:0004222">
    <property type="term" value="F:metalloendopeptidase activity"/>
    <property type="evidence" value="ECO:0007669"/>
    <property type="project" value="UniProtKB-UniRule"/>
</dbReference>
<dbReference type="GO" id="GO:0046872">
    <property type="term" value="F:metal ion binding"/>
    <property type="evidence" value="ECO:0007669"/>
    <property type="project" value="UniProtKB-UniRule"/>
</dbReference>
<dbReference type="InterPro" id="IPR023612">
    <property type="entry name" value="Peptidase_M4"/>
</dbReference>